<keyword evidence="3" id="KW-1003">Cell membrane</keyword>
<evidence type="ECO:0000256" key="2">
    <source>
        <dbReference type="ARBA" id="ARBA00022448"/>
    </source>
</evidence>
<feature type="transmembrane region" description="Helical" evidence="7">
    <location>
        <begin position="350"/>
        <end position="374"/>
    </location>
</feature>
<gene>
    <name evidence="8" type="ORF">PRZ03_00790</name>
</gene>
<dbReference type="EMBL" id="JAQQXT010000001">
    <property type="protein sequence ID" value="MDC8770087.1"/>
    <property type="molecule type" value="Genomic_DNA"/>
</dbReference>
<dbReference type="PANTHER" id="PTHR42925">
    <property type="entry name" value="MULTIDRUG AND TOXIN EFFLUX PROTEIN MATE FAMILY"/>
    <property type="match status" value="1"/>
</dbReference>
<dbReference type="NCBIfam" id="TIGR00797">
    <property type="entry name" value="matE"/>
    <property type="match status" value="1"/>
</dbReference>
<dbReference type="CDD" id="cd13134">
    <property type="entry name" value="MATE_like_8"/>
    <property type="match status" value="1"/>
</dbReference>
<proteinExistence type="predicted"/>
<comment type="caution">
    <text evidence="8">The sequence shown here is derived from an EMBL/GenBank/DDBJ whole genome shotgun (WGS) entry which is preliminary data.</text>
</comment>
<organism evidence="8 9">
    <name type="scientific">Roseateles albus</name>
    <dbReference type="NCBI Taxonomy" id="2987525"/>
    <lineage>
        <taxon>Bacteria</taxon>
        <taxon>Pseudomonadati</taxon>
        <taxon>Pseudomonadota</taxon>
        <taxon>Betaproteobacteria</taxon>
        <taxon>Burkholderiales</taxon>
        <taxon>Sphaerotilaceae</taxon>
        <taxon>Roseateles</taxon>
    </lineage>
</organism>
<evidence type="ECO:0000256" key="5">
    <source>
        <dbReference type="ARBA" id="ARBA00022989"/>
    </source>
</evidence>
<evidence type="ECO:0000256" key="7">
    <source>
        <dbReference type="SAM" id="Phobius"/>
    </source>
</evidence>
<keyword evidence="2" id="KW-0813">Transport</keyword>
<feature type="transmembrane region" description="Helical" evidence="7">
    <location>
        <begin position="254"/>
        <end position="277"/>
    </location>
</feature>
<reference evidence="8 9" key="1">
    <citation type="submission" date="2022-10" db="EMBL/GenBank/DDBJ databases">
        <title>Paucibacter sp. hw1 Genome sequencing.</title>
        <authorList>
            <person name="Park S."/>
        </authorList>
    </citation>
    <scope>NUCLEOTIDE SEQUENCE [LARGE SCALE GENOMIC DNA]</scope>
    <source>
        <strain evidence="9">hw1</strain>
    </source>
</reference>
<feature type="transmembrane region" description="Helical" evidence="7">
    <location>
        <begin position="94"/>
        <end position="116"/>
    </location>
</feature>
<feature type="transmembrane region" description="Helical" evidence="7">
    <location>
        <begin position="283"/>
        <end position="306"/>
    </location>
</feature>
<keyword evidence="6 7" id="KW-0472">Membrane</keyword>
<keyword evidence="4 7" id="KW-0812">Transmembrane</keyword>
<dbReference type="InterPro" id="IPR048279">
    <property type="entry name" value="MdtK-like"/>
</dbReference>
<protein>
    <submittedName>
        <fullName evidence="8">MATE family efflux transporter</fullName>
    </submittedName>
</protein>
<evidence type="ECO:0000313" key="9">
    <source>
        <dbReference type="Proteomes" id="UP001221189"/>
    </source>
</evidence>
<dbReference type="RefSeq" id="WP_273598573.1">
    <property type="nucleotide sequence ID" value="NZ_JAQQXT010000001.1"/>
</dbReference>
<keyword evidence="9" id="KW-1185">Reference proteome</keyword>
<feature type="transmembrane region" description="Helical" evidence="7">
    <location>
        <begin position="162"/>
        <end position="186"/>
    </location>
</feature>
<dbReference type="InterPro" id="IPR047135">
    <property type="entry name" value="YsiQ"/>
</dbReference>
<dbReference type="PANTHER" id="PTHR42925:SF1">
    <property type="entry name" value="VIRULENCE FACTOR MVIN"/>
    <property type="match status" value="1"/>
</dbReference>
<feature type="transmembrane region" description="Helical" evidence="7">
    <location>
        <begin position="20"/>
        <end position="39"/>
    </location>
</feature>
<dbReference type="InterPro" id="IPR002528">
    <property type="entry name" value="MATE_fam"/>
</dbReference>
<name>A0ABT5K9L5_9BURK</name>
<feature type="transmembrane region" description="Helical" evidence="7">
    <location>
        <begin position="318"/>
        <end position="344"/>
    </location>
</feature>
<accession>A0ABT5K9L5</accession>
<evidence type="ECO:0000313" key="8">
    <source>
        <dbReference type="EMBL" id="MDC8770087.1"/>
    </source>
</evidence>
<evidence type="ECO:0000256" key="6">
    <source>
        <dbReference type="ARBA" id="ARBA00023136"/>
    </source>
</evidence>
<dbReference type="Proteomes" id="UP001221189">
    <property type="component" value="Unassembled WGS sequence"/>
</dbReference>
<dbReference type="Pfam" id="PF01554">
    <property type="entry name" value="MatE"/>
    <property type="match status" value="2"/>
</dbReference>
<keyword evidence="5 7" id="KW-1133">Transmembrane helix</keyword>
<feature type="transmembrane region" description="Helical" evidence="7">
    <location>
        <begin position="51"/>
        <end position="74"/>
    </location>
</feature>
<sequence>MPSSSPALPAPRLLSVVWPLFMELWLAMALGLFGTTLAARISDASAGAFALGLQVSATLFILFRVIGAGVSVVLTQNLGAGQRAAADGVARAVLGASTWIGSIAALAAVLGAAPLLRLLNAPAEVMPLATPFLQVLAPALLLDAWNATMSSVMRAHLRSREALAVVVAMQLCHLALALPLMLGWGFVPAMGLTGFALALGLSRALGLALHLLLWRARLGLRPRWSDWWRLPGAELAAVLHIGLPGAAENIAYRLAFMVSVSVAASLGATVLATQAYALQLMSFVMMFGIATGFAVEIVVGHMIGAGHLHAAHRLVRRALARGLVVSVVVALAAALAGPWLMGWFTQDPDIIAAGVTLLWLTVLLEPGRTFNLVVINALRAAGDARYPVIAGAASMLVVLAGGSWFLGVHLELGLPGLWMAYALDEWIRGLLMWRRWATQAWVPSARAAHRRVRAAGAA</sequence>
<feature type="transmembrane region" description="Helical" evidence="7">
    <location>
        <begin position="192"/>
        <end position="214"/>
    </location>
</feature>
<feature type="transmembrane region" description="Helical" evidence="7">
    <location>
        <begin position="386"/>
        <end position="406"/>
    </location>
</feature>
<comment type="subcellular location">
    <subcellularLocation>
        <location evidence="1">Cell inner membrane</location>
        <topology evidence="1">Multi-pass membrane protein</topology>
    </subcellularLocation>
</comment>
<evidence type="ECO:0000256" key="4">
    <source>
        <dbReference type="ARBA" id="ARBA00022692"/>
    </source>
</evidence>
<evidence type="ECO:0000256" key="1">
    <source>
        <dbReference type="ARBA" id="ARBA00004429"/>
    </source>
</evidence>
<dbReference type="PIRSF" id="PIRSF006603">
    <property type="entry name" value="DinF"/>
    <property type="match status" value="1"/>
</dbReference>
<evidence type="ECO:0000256" key="3">
    <source>
        <dbReference type="ARBA" id="ARBA00022475"/>
    </source>
</evidence>